<dbReference type="InterPro" id="IPR002575">
    <property type="entry name" value="Aminoglycoside_PTrfase"/>
</dbReference>
<evidence type="ECO:0000313" key="2">
    <source>
        <dbReference type="EMBL" id="PNY26289.1"/>
    </source>
</evidence>
<sequence>MRAIRRAGIPAPKVVSYGEHPDTPWAPVSILMTRLPGEELGDIFEHLEPTQRNTVAMELHAILEAMRSWKSPWGQRICSISGGPIRSIRVPDHRVGPCESEDEFNDYLLSTASSHSFKTPAEYEATLATARKMRTLSHSIVFTHGDFALHNILVYNGRISGFIDWESAGWYPEYWEFTTPLRWPSRDPERVSLNLRLGGDRYGRELESEFAIRSLTVDSWICV</sequence>
<dbReference type="STRING" id="45235.A0A2K3QFI9"/>
<dbReference type="InterPro" id="IPR011009">
    <property type="entry name" value="Kinase-like_dom_sf"/>
</dbReference>
<reference evidence="2 3" key="1">
    <citation type="submission" date="2017-08" db="EMBL/GenBank/DDBJ databases">
        <title>Harnessing the power of phylogenomics to disentangle the directionality and signatures of interkingdom host jumping in the parasitic fungal genus Tolypocladium.</title>
        <authorList>
            <person name="Quandt C.A."/>
            <person name="Patterson W."/>
            <person name="Spatafora J.W."/>
        </authorList>
    </citation>
    <scope>NUCLEOTIDE SEQUENCE [LARGE SCALE GENOMIC DNA]</scope>
    <source>
        <strain evidence="2 3">CBS 113982</strain>
    </source>
</reference>
<dbReference type="SUPFAM" id="SSF56112">
    <property type="entry name" value="Protein kinase-like (PK-like)"/>
    <property type="match status" value="1"/>
</dbReference>
<keyword evidence="3" id="KW-1185">Reference proteome</keyword>
<dbReference type="EMBL" id="NRSZ01000572">
    <property type="protein sequence ID" value="PNY26289.1"/>
    <property type="molecule type" value="Genomic_DNA"/>
</dbReference>
<evidence type="ECO:0000259" key="1">
    <source>
        <dbReference type="Pfam" id="PF01636"/>
    </source>
</evidence>
<dbReference type="PANTHER" id="PTHR21310:SF55">
    <property type="entry name" value="AMINOGLYCOSIDE PHOSPHOTRANSFERASE DOMAIN-CONTAINING PROTEIN"/>
    <property type="match status" value="1"/>
</dbReference>
<dbReference type="Pfam" id="PF01636">
    <property type="entry name" value="APH"/>
    <property type="match status" value="1"/>
</dbReference>
<protein>
    <recommendedName>
        <fullName evidence="1">Aminoglycoside phosphotransferase domain-containing protein</fullName>
    </recommendedName>
</protein>
<feature type="domain" description="Aminoglycoside phosphotransferase" evidence="1">
    <location>
        <begin position="1"/>
        <end position="193"/>
    </location>
</feature>
<dbReference type="AlphaFoldDB" id="A0A2K3QFI9"/>
<proteinExistence type="predicted"/>
<comment type="caution">
    <text evidence="2">The sequence shown here is derived from an EMBL/GenBank/DDBJ whole genome shotgun (WGS) entry which is preliminary data.</text>
</comment>
<accession>A0A2K3QFI9</accession>
<dbReference type="OrthoDB" id="2906425at2759"/>
<dbReference type="PANTHER" id="PTHR21310">
    <property type="entry name" value="AMINOGLYCOSIDE PHOSPHOTRANSFERASE-RELATED-RELATED"/>
    <property type="match status" value="1"/>
</dbReference>
<evidence type="ECO:0000313" key="3">
    <source>
        <dbReference type="Proteomes" id="UP000236621"/>
    </source>
</evidence>
<dbReference type="Gene3D" id="3.90.1200.10">
    <property type="match status" value="1"/>
</dbReference>
<dbReference type="Proteomes" id="UP000236621">
    <property type="component" value="Unassembled WGS sequence"/>
</dbReference>
<name>A0A2K3QFI9_9HYPO</name>
<gene>
    <name evidence="2" type="ORF">TCAP_03780</name>
</gene>
<organism evidence="2 3">
    <name type="scientific">Tolypocladium capitatum</name>
    <dbReference type="NCBI Taxonomy" id="45235"/>
    <lineage>
        <taxon>Eukaryota</taxon>
        <taxon>Fungi</taxon>
        <taxon>Dikarya</taxon>
        <taxon>Ascomycota</taxon>
        <taxon>Pezizomycotina</taxon>
        <taxon>Sordariomycetes</taxon>
        <taxon>Hypocreomycetidae</taxon>
        <taxon>Hypocreales</taxon>
        <taxon>Ophiocordycipitaceae</taxon>
        <taxon>Tolypocladium</taxon>
    </lineage>
</organism>
<dbReference type="InterPro" id="IPR051678">
    <property type="entry name" value="AGP_Transferase"/>
</dbReference>